<proteinExistence type="predicted"/>
<feature type="domain" description="C2H2-type" evidence="8">
    <location>
        <begin position="70"/>
        <end position="92"/>
    </location>
</feature>
<evidence type="ECO:0000256" key="4">
    <source>
        <dbReference type="ARBA" id="ARBA00022771"/>
    </source>
</evidence>
<gene>
    <name evidence="10" type="primary">6052787</name>
    <name evidence="9" type="ORF">CpipJ_CPIJ018549</name>
</gene>
<dbReference type="InterPro" id="IPR050888">
    <property type="entry name" value="ZnF_C2H2-type_TF"/>
</dbReference>
<keyword evidence="4 7" id="KW-0863">Zinc-finger</keyword>
<dbReference type="InterPro" id="IPR036236">
    <property type="entry name" value="Znf_C2H2_sf"/>
</dbReference>
<protein>
    <recommendedName>
        <fullName evidence="8">C2H2-type domain-containing protein</fullName>
    </recommendedName>
</protein>
<evidence type="ECO:0000256" key="6">
    <source>
        <dbReference type="ARBA" id="ARBA00023242"/>
    </source>
</evidence>
<dbReference type="PROSITE" id="PS00028">
    <property type="entry name" value="ZINC_FINGER_C2H2_1"/>
    <property type="match status" value="2"/>
</dbReference>
<dbReference type="InParanoid" id="B0XH70"/>
<reference evidence="9" key="1">
    <citation type="submission" date="2007-03" db="EMBL/GenBank/DDBJ databases">
        <title>Annotation of Culex pipiens quinquefasciatus.</title>
        <authorList>
            <consortium name="The Broad Institute Genome Sequencing Platform"/>
            <person name="Atkinson P.W."/>
            <person name="Hemingway J."/>
            <person name="Christensen B.M."/>
            <person name="Higgs S."/>
            <person name="Kodira C."/>
            <person name="Hannick L."/>
            <person name="Megy K."/>
            <person name="O'Leary S."/>
            <person name="Pearson M."/>
            <person name="Haas B.J."/>
            <person name="Mauceli E."/>
            <person name="Wortman J.R."/>
            <person name="Lee N.H."/>
            <person name="Guigo R."/>
            <person name="Stanke M."/>
            <person name="Alvarado L."/>
            <person name="Amedeo P."/>
            <person name="Antoine C.H."/>
            <person name="Arensburger P."/>
            <person name="Bidwell S.L."/>
            <person name="Crawford M."/>
            <person name="Camaro F."/>
            <person name="Devon K."/>
            <person name="Engels R."/>
            <person name="Hammond M."/>
            <person name="Howarth C."/>
            <person name="Koehrsen M."/>
            <person name="Lawson D."/>
            <person name="Montgomery P."/>
            <person name="Nene V."/>
            <person name="Nusbaum C."/>
            <person name="Puiu D."/>
            <person name="Romero-Severson J."/>
            <person name="Severson D.W."/>
            <person name="Shumway M."/>
            <person name="Sisk P."/>
            <person name="Stolte C."/>
            <person name="Zeng Q."/>
            <person name="Eisenstadt E."/>
            <person name="Fraser-Liggett C."/>
            <person name="Strausberg R."/>
            <person name="Galagan J."/>
            <person name="Birren B."/>
            <person name="Collins F.H."/>
        </authorList>
    </citation>
    <scope>NUCLEOTIDE SEQUENCE [LARGE SCALE GENOMIC DNA]</scope>
    <source>
        <strain evidence="9">JHB</strain>
    </source>
</reference>
<evidence type="ECO:0000313" key="11">
    <source>
        <dbReference type="Proteomes" id="UP000002320"/>
    </source>
</evidence>
<dbReference type="Pfam" id="PF00096">
    <property type="entry name" value="zf-C2H2"/>
    <property type="match status" value="1"/>
</dbReference>
<dbReference type="VEuPathDB" id="VectorBase:CPIJ018549"/>
<dbReference type="EnsemblMetazoa" id="CPIJ018549-RA">
    <property type="protein sequence ID" value="CPIJ018549-PA"/>
    <property type="gene ID" value="CPIJ018549"/>
</dbReference>
<keyword evidence="2" id="KW-0479">Metal-binding</keyword>
<accession>B0XH70</accession>
<keyword evidence="6" id="KW-0539">Nucleus</keyword>
<evidence type="ECO:0000256" key="5">
    <source>
        <dbReference type="ARBA" id="ARBA00022833"/>
    </source>
</evidence>
<dbReference type="KEGG" id="cqu:CpipJ_CPIJ018549"/>
<evidence type="ECO:0000256" key="7">
    <source>
        <dbReference type="PROSITE-ProRule" id="PRU00042"/>
    </source>
</evidence>
<dbReference type="STRING" id="7176.B0XH70"/>
<evidence type="ECO:0000313" key="10">
    <source>
        <dbReference type="EnsemblMetazoa" id="CPIJ018549-PA"/>
    </source>
</evidence>
<feature type="domain" description="C2H2-type" evidence="8">
    <location>
        <begin position="35"/>
        <end position="58"/>
    </location>
</feature>
<evidence type="ECO:0000259" key="8">
    <source>
        <dbReference type="PROSITE" id="PS50157"/>
    </source>
</evidence>
<dbReference type="PANTHER" id="PTHR24406">
    <property type="entry name" value="TRANSCRIPTIONAL REPRESSOR CTCFL-RELATED"/>
    <property type="match status" value="1"/>
</dbReference>
<dbReference type="GO" id="GO:0008270">
    <property type="term" value="F:zinc ion binding"/>
    <property type="evidence" value="ECO:0007669"/>
    <property type="project" value="UniProtKB-KW"/>
</dbReference>
<dbReference type="OrthoDB" id="5305647at2759"/>
<name>B0XH70_CULQU</name>
<evidence type="ECO:0000256" key="3">
    <source>
        <dbReference type="ARBA" id="ARBA00022737"/>
    </source>
</evidence>
<dbReference type="Proteomes" id="UP000002320">
    <property type="component" value="Unassembled WGS sequence"/>
</dbReference>
<reference evidence="10" key="2">
    <citation type="submission" date="2020-05" db="UniProtKB">
        <authorList>
            <consortium name="EnsemblMetazoa"/>
        </authorList>
    </citation>
    <scope>IDENTIFICATION</scope>
    <source>
        <strain evidence="10">JHB</strain>
    </source>
</reference>
<dbReference type="HOGENOM" id="CLU_1908726_0_0_1"/>
<dbReference type="eggNOG" id="KOG1721">
    <property type="taxonomic scope" value="Eukaryota"/>
</dbReference>
<dbReference type="InterPro" id="IPR013087">
    <property type="entry name" value="Znf_C2H2_type"/>
</dbReference>
<dbReference type="SMART" id="SM00355">
    <property type="entry name" value="ZnF_C2H2"/>
    <property type="match status" value="2"/>
</dbReference>
<dbReference type="SUPFAM" id="SSF57667">
    <property type="entry name" value="beta-beta-alpha zinc fingers"/>
    <property type="match status" value="1"/>
</dbReference>
<dbReference type="AlphaFoldDB" id="B0XH70"/>
<dbReference type="Gene3D" id="3.30.160.60">
    <property type="entry name" value="Classic Zinc Finger"/>
    <property type="match status" value="1"/>
</dbReference>
<dbReference type="PROSITE" id="PS50157">
    <property type="entry name" value="ZINC_FINGER_C2H2_2"/>
    <property type="match status" value="2"/>
</dbReference>
<evidence type="ECO:0000256" key="1">
    <source>
        <dbReference type="ARBA" id="ARBA00004123"/>
    </source>
</evidence>
<keyword evidence="3" id="KW-0677">Repeat</keyword>
<keyword evidence="5" id="KW-0862">Zinc</keyword>
<evidence type="ECO:0000256" key="2">
    <source>
        <dbReference type="ARBA" id="ARBA00022723"/>
    </source>
</evidence>
<dbReference type="VEuPathDB" id="VectorBase:CQUJHB015289"/>
<evidence type="ECO:0000313" key="9">
    <source>
        <dbReference type="EMBL" id="EDS28218.1"/>
    </source>
</evidence>
<dbReference type="GO" id="GO:0005634">
    <property type="term" value="C:nucleus"/>
    <property type="evidence" value="ECO:0007669"/>
    <property type="project" value="UniProtKB-SubCell"/>
</dbReference>
<comment type="subcellular location">
    <subcellularLocation>
        <location evidence="1">Nucleus</location>
    </subcellularLocation>
</comment>
<sequence length="142" mass="15173">MFWESSPKISANLELQLHLGVLQQHAALISNSNSVTCNVCSKIFLGVDALNEHIKYSHKEVAVKRRVANHPCPMCGKHYVNEGCLRKHLLTHPRTPGGTPGGLGGMGVGGGMGGGVGGPFRSNLQMWPCSVCQAVFTHETAI</sequence>
<organism>
    <name type="scientific">Culex quinquefasciatus</name>
    <name type="common">Southern house mosquito</name>
    <name type="synonym">Culex pungens</name>
    <dbReference type="NCBI Taxonomy" id="7176"/>
    <lineage>
        <taxon>Eukaryota</taxon>
        <taxon>Metazoa</taxon>
        <taxon>Ecdysozoa</taxon>
        <taxon>Arthropoda</taxon>
        <taxon>Hexapoda</taxon>
        <taxon>Insecta</taxon>
        <taxon>Pterygota</taxon>
        <taxon>Neoptera</taxon>
        <taxon>Endopterygota</taxon>
        <taxon>Diptera</taxon>
        <taxon>Nematocera</taxon>
        <taxon>Culicoidea</taxon>
        <taxon>Culicidae</taxon>
        <taxon>Culicinae</taxon>
        <taxon>Culicini</taxon>
        <taxon>Culex</taxon>
        <taxon>Culex</taxon>
    </lineage>
</organism>
<keyword evidence="11" id="KW-1185">Reference proteome</keyword>
<dbReference type="EMBL" id="DS233112">
    <property type="protein sequence ID" value="EDS28218.1"/>
    <property type="molecule type" value="Genomic_DNA"/>
</dbReference>